<sequence>MEIYIESRGFYQDDDYRWLKVTEESKTRIDKQNLPAILQEANKLIDSESASVVLSRKNNNLLCLLTGIEPTERVDFADRQIRISIAWVISDYPDNERTLRMLAAAALNTEERQHFTVEISQAVSLGGELGFQVDFQHLQKLTNTEQAKKILQDKLPNTTNKIAETSPQRQQELAVELKEYRLPTQQSLIVVVTGIKKEQTLIDADIWRGLSSLVLSSDWQIVNRTLPDKNIANKLSKYFNNLMIIIGVISAVSLLAKTLHFF</sequence>
<keyword evidence="1" id="KW-0472">Membrane</keyword>
<dbReference type="Proteomes" id="UP000269154">
    <property type="component" value="Unassembled WGS sequence"/>
</dbReference>
<evidence type="ECO:0000313" key="2">
    <source>
        <dbReference type="EMBL" id="RQH44246.1"/>
    </source>
</evidence>
<comment type="caution">
    <text evidence="2">The sequence shown here is derived from an EMBL/GenBank/DDBJ whole genome shotgun (WGS) entry which is preliminary data.</text>
</comment>
<keyword evidence="1" id="KW-1133">Transmembrane helix</keyword>
<dbReference type="EMBL" id="RCBY01000054">
    <property type="protein sequence ID" value="RQH44246.1"/>
    <property type="molecule type" value="Genomic_DNA"/>
</dbReference>
<reference evidence="2 3" key="1">
    <citation type="journal article" date="2018" name="ACS Chem. Biol.">
        <title>Ketoreductase domain dysfunction expands chemodiversity: malyngamide biosynthesis in the cyanobacterium Okeania hirsuta.</title>
        <authorList>
            <person name="Moss N.A."/>
            <person name="Leao T."/>
            <person name="Rankin M."/>
            <person name="McCullough T.M."/>
            <person name="Qu P."/>
            <person name="Korobeynikov A."/>
            <person name="Smith J.L."/>
            <person name="Gerwick L."/>
            <person name="Gerwick W.H."/>
        </authorList>
    </citation>
    <scope>NUCLEOTIDE SEQUENCE [LARGE SCALE GENOMIC DNA]</scope>
    <source>
        <strain evidence="2 3">PAB10Feb10-1</strain>
    </source>
</reference>
<keyword evidence="1" id="KW-0812">Transmembrane</keyword>
<evidence type="ECO:0000313" key="3">
    <source>
        <dbReference type="Proteomes" id="UP000269154"/>
    </source>
</evidence>
<gene>
    <name evidence="2" type="ORF">D5R40_11835</name>
</gene>
<evidence type="ECO:0000256" key="1">
    <source>
        <dbReference type="SAM" id="Phobius"/>
    </source>
</evidence>
<dbReference type="OrthoDB" id="496028at2"/>
<dbReference type="RefSeq" id="WP_124144966.1">
    <property type="nucleotide sequence ID" value="NZ_CAWOKI010000060.1"/>
</dbReference>
<proteinExistence type="predicted"/>
<organism evidence="2 3">
    <name type="scientific">Okeania hirsuta</name>
    <dbReference type="NCBI Taxonomy" id="1458930"/>
    <lineage>
        <taxon>Bacteria</taxon>
        <taxon>Bacillati</taxon>
        <taxon>Cyanobacteriota</taxon>
        <taxon>Cyanophyceae</taxon>
        <taxon>Oscillatoriophycideae</taxon>
        <taxon>Oscillatoriales</taxon>
        <taxon>Microcoleaceae</taxon>
        <taxon>Okeania</taxon>
    </lineage>
</organism>
<keyword evidence="3" id="KW-1185">Reference proteome</keyword>
<accession>A0A3N6PBR1</accession>
<name>A0A3N6PBR1_9CYAN</name>
<protein>
    <submittedName>
        <fullName evidence="2">Uncharacterized protein</fullName>
    </submittedName>
</protein>
<feature type="transmembrane region" description="Helical" evidence="1">
    <location>
        <begin position="238"/>
        <end position="256"/>
    </location>
</feature>
<dbReference type="AlphaFoldDB" id="A0A3N6PBR1"/>